<keyword evidence="4 6" id="KW-1133">Transmembrane helix</keyword>
<dbReference type="Pfam" id="PF01810">
    <property type="entry name" value="LysE"/>
    <property type="match status" value="1"/>
</dbReference>
<feature type="transmembrane region" description="Helical" evidence="6">
    <location>
        <begin position="74"/>
        <end position="92"/>
    </location>
</feature>
<dbReference type="InterPro" id="IPR001123">
    <property type="entry name" value="LeuE-type"/>
</dbReference>
<name>A0A1W1EBY7_9ZZZZ</name>
<dbReference type="EMBL" id="FPKX01000008">
    <property type="protein sequence ID" value="SFZ97550.1"/>
    <property type="molecule type" value="Genomic_DNA"/>
</dbReference>
<dbReference type="PANTHER" id="PTHR30086:SF20">
    <property type="entry name" value="ARGININE EXPORTER PROTEIN ARGO-RELATED"/>
    <property type="match status" value="1"/>
</dbReference>
<evidence type="ECO:0000256" key="1">
    <source>
        <dbReference type="ARBA" id="ARBA00004651"/>
    </source>
</evidence>
<dbReference type="GO" id="GO:0015171">
    <property type="term" value="F:amino acid transmembrane transporter activity"/>
    <property type="evidence" value="ECO:0007669"/>
    <property type="project" value="TreeGrafter"/>
</dbReference>
<evidence type="ECO:0000256" key="2">
    <source>
        <dbReference type="ARBA" id="ARBA00022475"/>
    </source>
</evidence>
<keyword evidence="3 6" id="KW-0812">Transmembrane</keyword>
<accession>A0A1W1EBY7</accession>
<comment type="subcellular location">
    <subcellularLocation>
        <location evidence="1">Cell membrane</location>
        <topology evidence="1">Multi-pass membrane protein</topology>
    </subcellularLocation>
</comment>
<proteinExistence type="predicted"/>
<keyword evidence="5 6" id="KW-0472">Membrane</keyword>
<feature type="transmembrane region" description="Helical" evidence="6">
    <location>
        <begin position="44"/>
        <end position="68"/>
    </location>
</feature>
<gene>
    <name evidence="7" type="ORF">MNB_SV-5-514</name>
</gene>
<dbReference type="AlphaFoldDB" id="A0A1W1EBY7"/>
<evidence type="ECO:0000313" key="7">
    <source>
        <dbReference type="EMBL" id="SFZ97550.1"/>
    </source>
</evidence>
<dbReference type="GO" id="GO:0033228">
    <property type="term" value="P:cysteine export across plasma membrane"/>
    <property type="evidence" value="ECO:0007669"/>
    <property type="project" value="TreeGrafter"/>
</dbReference>
<feature type="transmembrane region" description="Helical" evidence="6">
    <location>
        <begin position="6"/>
        <end position="23"/>
    </location>
</feature>
<dbReference type="PANTHER" id="PTHR30086">
    <property type="entry name" value="ARGININE EXPORTER PROTEIN ARGO"/>
    <property type="match status" value="1"/>
</dbReference>
<organism evidence="7">
    <name type="scientific">hydrothermal vent metagenome</name>
    <dbReference type="NCBI Taxonomy" id="652676"/>
    <lineage>
        <taxon>unclassified sequences</taxon>
        <taxon>metagenomes</taxon>
        <taxon>ecological metagenomes</taxon>
    </lineage>
</organism>
<evidence type="ECO:0000256" key="6">
    <source>
        <dbReference type="SAM" id="Phobius"/>
    </source>
</evidence>
<keyword evidence="2" id="KW-1003">Cell membrane</keyword>
<feature type="transmembrane region" description="Helical" evidence="6">
    <location>
        <begin position="145"/>
        <end position="174"/>
    </location>
</feature>
<dbReference type="GO" id="GO:0005886">
    <property type="term" value="C:plasma membrane"/>
    <property type="evidence" value="ECO:0007669"/>
    <property type="project" value="UniProtKB-SubCell"/>
</dbReference>
<evidence type="ECO:0000256" key="5">
    <source>
        <dbReference type="ARBA" id="ARBA00023136"/>
    </source>
</evidence>
<evidence type="ECO:0000256" key="3">
    <source>
        <dbReference type="ARBA" id="ARBA00022692"/>
    </source>
</evidence>
<sequence length="205" mass="22902">MQDIFTYTMLLSIISFTVASSFTPGPNNIMLLSSGLTFGYKRTLGHIFGIVIGFPLMVIAVGFGVGAIFERYPLIYSILKVAGILYLLWMAWHIAKSKGDISIAKEKNNKPFTFIQISLFQWVNPKAWIMAVTATTSFTTAGDYFFMQVLIIALTYSLVCLASSHMWVLGGVFLQKFISNESRVRIFNISMALLLVLSIVPILFE</sequence>
<feature type="transmembrane region" description="Helical" evidence="6">
    <location>
        <begin position="186"/>
        <end position="204"/>
    </location>
</feature>
<evidence type="ECO:0000256" key="4">
    <source>
        <dbReference type="ARBA" id="ARBA00022989"/>
    </source>
</evidence>
<reference evidence="7" key="1">
    <citation type="submission" date="2016-10" db="EMBL/GenBank/DDBJ databases">
        <authorList>
            <person name="de Groot N.N."/>
        </authorList>
    </citation>
    <scope>NUCLEOTIDE SEQUENCE</scope>
</reference>
<protein>
    <submittedName>
        <fullName evidence="7">Transporter, LysE family</fullName>
    </submittedName>
</protein>